<name>A0A914D7L7_9BILA</name>
<proteinExistence type="predicted"/>
<keyword evidence="1" id="KW-0175">Coiled coil</keyword>
<feature type="coiled-coil region" evidence="1">
    <location>
        <begin position="51"/>
        <end position="78"/>
    </location>
</feature>
<dbReference type="Proteomes" id="UP000887540">
    <property type="component" value="Unplaced"/>
</dbReference>
<evidence type="ECO:0000256" key="1">
    <source>
        <dbReference type="SAM" id="Coils"/>
    </source>
</evidence>
<accession>A0A914D7L7</accession>
<dbReference type="WBParaSite" id="ACRNAN_scaffold194.g14610.t1">
    <property type="protein sequence ID" value="ACRNAN_scaffold194.g14610.t1"/>
    <property type="gene ID" value="ACRNAN_scaffold194.g14610"/>
</dbReference>
<protein>
    <submittedName>
        <fullName evidence="3">Uncharacterized protein</fullName>
    </submittedName>
</protein>
<dbReference type="AlphaFoldDB" id="A0A914D7L7"/>
<evidence type="ECO:0000313" key="2">
    <source>
        <dbReference type="Proteomes" id="UP000887540"/>
    </source>
</evidence>
<reference evidence="3" key="1">
    <citation type="submission" date="2022-11" db="UniProtKB">
        <authorList>
            <consortium name="WormBaseParasite"/>
        </authorList>
    </citation>
    <scope>IDENTIFICATION</scope>
</reference>
<evidence type="ECO:0000313" key="3">
    <source>
        <dbReference type="WBParaSite" id="ACRNAN_scaffold194.g14610.t1"/>
    </source>
</evidence>
<sequence length="112" mass="13148">MSSTELQHSIDGKHLRNRSNHRISCGFCLEDSNERDQKRLDELNVTCKTDIKKLKQRQSSLAQELDRANEEVVRLRRMLKRPSNGSTSIEEHNTIVQLRTDRIMIHDEDYIS</sequence>
<keyword evidence="2" id="KW-1185">Reference proteome</keyword>
<organism evidence="2 3">
    <name type="scientific">Acrobeloides nanus</name>
    <dbReference type="NCBI Taxonomy" id="290746"/>
    <lineage>
        <taxon>Eukaryota</taxon>
        <taxon>Metazoa</taxon>
        <taxon>Ecdysozoa</taxon>
        <taxon>Nematoda</taxon>
        <taxon>Chromadorea</taxon>
        <taxon>Rhabditida</taxon>
        <taxon>Tylenchina</taxon>
        <taxon>Cephalobomorpha</taxon>
        <taxon>Cephaloboidea</taxon>
        <taxon>Cephalobidae</taxon>
        <taxon>Acrobeloides</taxon>
    </lineage>
</organism>